<organism evidence="8 9">
    <name type="scientific">Sphingomonas prati</name>
    <dbReference type="NCBI Taxonomy" id="1843237"/>
    <lineage>
        <taxon>Bacteria</taxon>
        <taxon>Pseudomonadati</taxon>
        <taxon>Pseudomonadota</taxon>
        <taxon>Alphaproteobacteria</taxon>
        <taxon>Sphingomonadales</taxon>
        <taxon>Sphingomonadaceae</taxon>
        <taxon>Sphingomonas</taxon>
    </lineage>
</organism>
<feature type="transmembrane region" description="Helical" evidence="6">
    <location>
        <begin position="136"/>
        <end position="158"/>
    </location>
</feature>
<dbReference type="InterPro" id="IPR036259">
    <property type="entry name" value="MFS_trans_sf"/>
</dbReference>
<dbReference type="EMBL" id="JACIJR010000003">
    <property type="protein sequence ID" value="MBB5729134.1"/>
    <property type="molecule type" value="Genomic_DNA"/>
</dbReference>
<sequence length="557" mass="59571">MIPASLRGRGWWWSAPDTWVPEPHERSIMPGSPAIPDHPMRVRLAFGGIAALAGITGGLGNGIVTANLTSLQGELGLYPAEAAWLPTVYVMTNVVSNLLLVKFRQQYGLRLFVQIFLVGYVLATAAHLVAHSFASAIMVRAFSGVAAASLSTLALLYMMQAFKPSWRLKGLVFAVGIPQLATPMARLFPSELLEAGQWQTFYAFELGLALLTLAAVRWLPLPPSERFKAFERGDFLTFALIAPGLALLAAVLGLGRVLWWFEAPWLGYALCAAVVLLTVGFWIEHRRENPLLNTRWLGSGDILRFALVAILTRVVLAEQTTGAVGLLTTLGLGNEQMRGLFVVILFASIAGTVVGSVTLNPNFLGKPILIALAMIAFGAFMDMGATNLTRPPQLYVSQAILGFAALLFIGPALLVGLTRALAAGPAYFVSFSVLFSVTQSLGGLIGAALIGTFQTVQTRVHLIQLGNQVSLTDPIVASRVTAGGAGLGRVIGDPALRQAEGVALIGQSLTREANILAYDDVFRLIGVIALVTMLWASIHITRIQRARRRAALAATTS</sequence>
<feature type="transmembrane region" description="Helical" evidence="6">
    <location>
        <begin position="108"/>
        <end position="130"/>
    </location>
</feature>
<feature type="transmembrane region" description="Helical" evidence="6">
    <location>
        <begin position="339"/>
        <end position="359"/>
    </location>
</feature>
<evidence type="ECO:0000256" key="5">
    <source>
        <dbReference type="ARBA" id="ARBA00023136"/>
    </source>
</evidence>
<dbReference type="PROSITE" id="PS50850">
    <property type="entry name" value="MFS"/>
    <property type="match status" value="1"/>
</dbReference>
<evidence type="ECO:0000313" key="8">
    <source>
        <dbReference type="EMBL" id="MBB5729134.1"/>
    </source>
</evidence>
<dbReference type="Proteomes" id="UP000546701">
    <property type="component" value="Unassembled WGS sequence"/>
</dbReference>
<dbReference type="GO" id="GO:0022857">
    <property type="term" value="F:transmembrane transporter activity"/>
    <property type="evidence" value="ECO:0007669"/>
    <property type="project" value="InterPro"/>
</dbReference>
<comment type="caution">
    <text evidence="8">The sequence shown here is derived from an EMBL/GenBank/DDBJ whole genome shotgun (WGS) entry which is preliminary data.</text>
</comment>
<evidence type="ECO:0000256" key="1">
    <source>
        <dbReference type="ARBA" id="ARBA00004141"/>
    </source>
</evidence>
<gene>
    <name evidence="8" type="ORF">FHS99_001612</name>
</gene>
<reference evidence="8 9" key="1">
    <citation type="submission" date="2020-08" db="EMBL/GenBank/DDBJ databases">
        <title>Genomic Encyclopedia of Type Strains, Phase IV (KMG-IV): sequencing the most valuable type-strain genomes for metagenomic binning, comparative biology and taxonomic classification.</title>
        <authorList>
            <person name="Goeker M."/>
        </authorList>
    </citation>
    <scope>NUCLEOTIDE SEQUENCE [LARGE SCALE GENOMIC DNA]</scope>
    <source>
        <strain evidence="8 9">DSM 103336</strain>
    </source>
</reference>
<feature type="transmembrane region" description="Helical" evidence="6">
    <location>
        <begin position="427"/>
        <end position="450"/>
    </location>
</feature>
<dbReference type="InterPro" id="IPR020846">
    <property type="entry name" value="MFS_dom"/>
</dbReference>
<feature type="transmembrane region" description="Helical" evidence="6">
    <location>
        <begin position="83"/>
        <end position="101"/>
    </location>
</feature>
<dbReference type="RefSeq" id="WP_157174736.1">
    <property type="nucleotide sequence ID" value="NZ_BMJP01000002.1"/>
</dbReference>
<evidence type="ECO:0000259" key="7">
    <source>
        <dbReference type="PROSITE" id="PS50850"/>
    </source>
</evidence>
<dbReference type="OrthoDB" id="5314453at2"/>
<dbReference type="Gene3D" id="1.20.1250.20">
    <property type="entry name" value="MFS general substrate transporter like domains"/>
    <property type="match status" value="1"/>
</dbReference>
<protein>
    <submittedName>
        <fullName evidence="8">MFS family permease</fullName>
    </submittedName>
</protein>
<keyword evidence="9" id="KW-1185">Reference proteome</keyword>
<comment type="subcellular location">
    <subcellularLocation>
        <location evidence="1">Membrane</location>
        <topology evidence="1">Multi-pass membrane protein</topology>
    </subcellularLocation>
</comment>
<feature type="transmembrane region" description="Helical" evidence="6">
    <location>
        <begin position="305"/>
        <end position="327"/>
    </location>
</feature>
<feature type="transmembrane region" description="Helical" evidence="6">
    <location>
        <begin position="368"/>
        <end position="388"/>
    </location>
</feature>
<keyword evidence="4 6" id="KW-1133">Transmembrane helix</keyword>
<dbReference type="GO" id="GO:0016020">
    <property type="term" value="C:membrane"/>
    <property type="evidence" value="ECO:0007669"/>
    <property type="project" value="UniProtKB-SubCell"/>
</dbReference>
<feature type="transmembrane region" description="Helical" evidence="6">
    <location>
        <begin position="44"/>
        <end position="63"/>
    </location>
</feature>
<keyword evidence="3 6" id="KW-0812">Transmembrane</keyword>
<feature type="transmembrane region" description="Helical" evidence="6">
    <location>
        <begin position="235"/>
        <end position="259"/>
    </location>
</feature>
<feature type="transmembrane region" description="Helical" evidence="6">
    <location>
        <begin position="170"/>
        <end position="188"/>
    </location>
</feature>
<dbReference type="SUPFAM" id="SSF103473">
    <property type="entry name" value="MFS general substrate transporter"/>
    <property type="match status" value="1"/>
</dbReference>
<dbReference type="AlphaFoldDB" id="A0A7W9BS51"/>
<feature type="transmembrane region" description="Helical" evidence="6">
    <location>
        <begin position="200"/>
        <end position="219"/>
    </location>
</feature>
<proteinExistence type="predicted"/>
<keyword evidence="5 6" id="KW-0472">Membrane</keyword>
<evidence type="ECO:0000256" key="4">
    <source>
        <dbReference type="ARBA" id="ARBA00022989"/>
    </source>
</evidence>
<evidence type="ECO:0000313" key="9">
    <source>
        <dbReference type="Proteomes" id="UP000546701"/>
    </source>
</evidence>
<feature type="transmembrane region" description="Helical" evidence="6">
    <location>
        <begin position="394"/>
        <end position="415"/>
    </location>
</feature>
<dbReference type="PANTHER" id="PTHR42718:SF9">
    <property type="entry name" value="MAJOR FACILITATOR SUPERFAMILY MULTIDRUG TRANSPORTER MFSC"/>
    <property type="match status" value="1"/>
</dbReference>
<dbReference type="Pfam" id="PF07690">
    <property type="entry name" value="MFS_1"/>
    <property type="match status" value="1"/>
</dbReference>
<evidence type="ECO:0000256" key="6">
    <source>
        <dbReference type="SAM" id="Phobius"/>
    </source>
</evidence>
<evidence type="ECO:0000256" key="2">
    <source>
        <dbReference type="ARBA" id="ARBA00022448"/>
    </source>
</evidence>
<keyword evidence="2" id="KW-0813">Transport</keyword>
<dbReference type="PANTHER" id="PTHR42718">
    <property type="entry name" value="MAJOR FACILITATOR SUPERFAMILY MULTIDRUG TRANSPORTER MFSC"/>
    <property type="match status" value="1"/>
</dbReference>
<feature type="transmembrane region" description="Helical" evidence="6">
    <location>
        <begin position="265"/>
        <end position="284"/>
    </location>
</feature>
<feature type="transmembrane region" description="Helical" evidence="6">
    <location>
        <begin position="521"/>
        <end position="540"/>
    </location>
</feature>
<dbReference type="InterPro" id="IPR011701">
    <property type="entry name" value="MFS"/>
</dbReference>
<accession>A0A7W9BS51</accession>
<name>A0A7W9BS51_9SPHN</name>
<evidence type="ECO:0000256" key="3">
    <source>
        <dbReference type="ARBA" id="ARBA00022692"/>
    </source>
</evidence>
<feature type="domain" description="Major facilitator superfamily (MFS) profile" evidence="7">
    <location>
        <begin position="46"/>
        <end position="544"/>
    </location>
</feature>